<dbReference type="SUPFAM" id="SSF160527">
    <property type="entry name" value="V-type ATPase subunit E-like"/>
    <property type="match status" value="1"/>
</dbReference>
<dbReference type="Proteomes" id="UP000007110">
    <property type="component" value="Unassembled WGS sequence"/>
</dbReference>
<dbReference type="Gene3D" id="3.30.2320.30">
    <property type="entry name" value="ATP synthase, E subunit, C-terminal"/>
    <property type="match status" value="1"/>
</dbReference>
<comment type="similarity">
    <text evidence="1">Belongs to the V-ATPase E subunit family.</text>
</comment>
<evidence type="ECO:0000313" key="5">
    <source>
        <dbReference type="EnsemblMetazoa" id="XP_030844275"/>
    </source>
</evidence>
<dbReference type="EnsemblMetazoa" id="XM_030988415">
    <property type="protein sequence ID" value="XP_030844275"/>
    <property type="gene ID" value="LOC594178"/>
</dbReference>
<dbReference type="RefSeq" id="XP_030844275.1">
    <property type="nucleotide sequence ID" value="XM_030988415.1"/>
</dbReference>
<accession>A0A7M7P5U0</accession>
<dbReference type="InterPro" id="IPR038495">
    <property type="entry name" value="ATPase_E_C"/>
</dbReference>
<name>A0A7M7P5U0_STRPU</name>
<protein>
    <submittedName>
        <fullName evidence="5">Uncharacterized protein</fullName>
    </submittedName>
</protein>
<reference evidence="5" key="2">
    <citation type="submission" date="2021-01" db="UniProtKB">
        <authorList>
            <consortium name="EnsemblMetazoa"/>
        </authorList>
    </citation>
    <scope>IDENTIFICATION</scope>
</reference>
<keyword evidence="3" id="KW-0406">Ion transport</keyword>
<dbReference type="Pfam" id="PF01991">
    <property type="entry name" value="vATP-synt_E"/>
    <property type="match status" value="1"/>
</dbReference>
<evidence type="ECO:0000256" key="1">
    <source>
        <dbReference type="ARBA" id="ARBA00005901"/>
    </source>
</evidence>
<proteinExistence type="inferred from homology"/>
<evidence type="ECO:0000256" key="3">
    <source>
        <dbReference type="ARBA" id="ARBA00023065"/>
    </source>
</evidence>
<evidence type="ECO:0000313" key="6">
    <source>
        <dbReference type="Proteomes" id="UP000007110"/>
    </source>
</evidence>
<keyword evidence="4" id="KW-0175">Coiled coil</keyword>
<dbReference type="InterPro" id="IPR002842">
    <property type="entry name" value="ATPase_V1_Esu"/>
</dbReference>
<dbReference type="GeneID" id="594178"/>
<dbReference type="FunCoup" id="A0A7M7P5U0">
    <property type="interactions" value="1813"/>
</dbReference>
<dbReference type="OrthoDB" id="10263003at2759"/>
<feature type="coiled-coil region" evidence="4">
    <location>
        <begin position="81"/>
        <end position="115"/>
    </location>
</feature>
<dbReference type="AlphaFoldDB" id="A0A7M7P5U0"/>
<organism evidence="5 6">
    <name type="scientific">Strongylocentrotus purpuratus</name>
    <name type="common">Purple sea urchin</name>
    <dbReference type="NCBI Taxonomy" id="7668"/>
    <lineage>
        <taxon>Eukaryota</taxon>
        <taxon>Metazoa</taxon>
        <taxon>Echinodermata</taxon>
        <taxon>Eleutherozoa</taxon>
        <taxon>Echinozoa</taxon>
        <taxon>Echinoidea</taxon>
        <taxon>Euechinoidea</taxon>
        <taxon>Echinacea</taxon>
        <taxon>Camarodonta</taxon>
        <taxon>Echinidea</taxon>
        <taxon>Strongylocentrotidae</taxon>
        <taxon>Strongylocentrotus</taxon>
    </lineage>
</organism>
<dbReference type="GO" id="GO:0033178">
    <property type="term" value="C:proton-transporting two-sector ATPase complex, catalytic domain"/>
    <property type="evidence" value="ECO:0007669"/>
    <property type="project" value="InterPro"/>
</dbReference>
<keyword evidence="2" id="KW-0813">Transport</keyword>
<dbReference type="InParanoid" id="A0A7M7P5U0"/>
<evidence type="ECO:0000256" key="2">
    <source>
        <dbReference type="ARBA" id="ARBA00022448"/>
    </source>
</evidence>
<reference evidence="6" key="1">
    <citation type="submission" date="2015-02" db="EMBL/GenBank/DDBJ databases">
        <title>Genome sequencing for Strongylocentrotus purpuratus.</title>
        <authorList>
            <person name="Murali S."/>
            <person name="Liu Y."/>
            <person name="Vee V."/>
            <person name="English A."/>
            <person name="Wang M."/>
            <person name="Skinner E."/>
            <person name="Han Y."/>
            <person name="Muzny D.M."/>
            <person name="Worley K.C."/>
            <person name="Gibbs R.A."/>
        </authorList>
    </citation>
    <scope>NUCLEOTIDE SEQUENCE</scope>
</reference>
<keyword evidence="6" id="KW-1185">Reference proteome</keyword>
<sequence>MALSDEDVQKQIQHMMAFIDQEAKEKAEEIDAKAEEEFQIEKGRLVQQQRIKITEFYSRKEKNLDLQKKILQSNMLNQARLKVLKCREDHVQAALDEAQERLTELTKNKTKYKQVLQGLITQGLFQLLEPNVVIRCKECDVSLCKECVPDSVKTYRDSSKKECNVVVDQENYLSPELSGGVELYTPSGTIKVENTLEKRLALTSSQMLPEIRNNMFGANASRKFLD</sequence>
<dbReference type="PANTHER" id="PTHR45715">
    <property type="entry name" value="ATPASE H+-TRANSPORTING V1 SUBUNIT E1A-RELATED"/>
    <property type="match status" value="1"/>
</dbReference>
<dbReference type="OMA" id="QHMMAFI"/>
<dbReference type="HAMAP" id="MF_00311">
    <property type="entry name" value="ATP_synth_E_arch"/>
    <property type="match status" value="1"/>
</dbReference>
<dbReference type="Gene3D" id="6.10.250.1620">
    <property type="match status" value="1"/>
</dbReference>
<evidence type="ECO:0000256" key="4">
    <source>
        <dbReference type="SAM" id="Coils"/>
    </source>
</evidence>
<dbReference type="GO" id="GO:0046961">
    <property type="term" value="F:proton-transporting ATPase activity, rotational mechanism"/>
    <property type="evidence" value="ECO:0000318"/>
    <property type="project" value="GO_Central"/>
</dbReference>